<proteinExistence type="predicted"/>
<dbReference type="RefSeq" id="WP_330136599.1">
    <property type="nucleotide sequence ID" value="NZ_JAUTXY010000018.1"/>
</dbReference>
<keyword evidence="2" id="KW-1185">Reference proteome</keyword>
<organism evidence="1 2">
    <name type="scientific">Rhodococcus artemisiae</name>
    <dbReference type="NCBI Taxonomy" id="714159"/>
    <lineage>
        <taxon>Bacteria</taxon>
        <taxon>Bacillati</taxon>
        <taxon>Actinomycetota</taxon>
        <taxon>Actinomycetes</taxon>
        <taxon>Mycobacteriales</taxon>
        <taxon>Nocardiaceae</taxon>
        <taxon>Rhodococcus</taxon>
    </lineage>
</organism>
<reference evidence="1 2" key="1">
    <citation type="submission" date="2023-07" db="EMBL/GenBank/DDBJ databases">
        <authorList>
            <person name="Girao M."/>
            <person name="Carvalho M.F."/>
        </authorList>
    </citation>
    <scope>NUCLEOTIDE SEQUENCE [LARGE SCALE GENOMIC DNA]</scope>
    <source>
        <strain evidence="1 2">YIM65754</strain>
    </source>
</reference>
<accession>A0ABU7LJM3</accession>
<dbReference type="EMBL" id="JAUTXY010000018">
    <property type="protein sequence ID" value="MEE2061439.1"/>
    <property type="molecule type" value="Genomic_DNA"/>
</dbReference>
<comment type="caution">
    <text evidence="1">The sequence shown here is derived from an EMBL/GenBank/DDBJ whole genome shotgun (WGS) entry which is preliminary data.</text>
</comment>
<evidence type="ECO:0000313" key="2">
    <source>
        <dbReference type="Proteomes" id="UP001336020"/>
    </source>
</evidence>
<evidence type="ECO:0000313" key="1">
    <source>
        <dbReference type="EMBL" id="MEE2061439.1"/>
    </source>
</evidence>
<dbReference type="Proteomes" id="UP001336020">
    <property type="component" value="Unassembled WGS sequence"/>
</dbReference>
<name>A0ABU7LJM3_9NOCA</name>
<protein>
    <submittedName>
        <fullName evidence="1">Uncharacterized protein</fullName>
    </submittedName>
</protein>
<sequence>MTVATSLSGTRFERTLLSRPEHPDDTTTRVTWLQGRALYCDLRQPAALPKIEAPALRALGIGDLLVLADQDGFAGPLFDNSDHVEWGRTVALHPAGPTPDAGALNALDHGTLVEQGIFEDYIEHWRIAATSPDIDEYLLEDLDTGAPGVVVRVGGDFAFARGRTHVLDSPPLDSPLHEQIRGAASLRAAQELFDCEIALGVVRDEQWIITASSLPYRVGAHLNPVFGDRIGTRDHDLDGNPVVRNWQRLDLDAGSGADLRRIP</sequence>
<gene>
    <name evidence="1" type="ORF">Q7514_28335</name>
</gene>